<accession>A0ACC2SUA0</accession>
<evidence type="ECO:0000313" key="1">
    <source>
        <dbReference type="EMBL" id="KAJ9065687.1"/>
    </source>
</evidence>
<sequence length="166" mass="18189">MSTAKVWLNNIYRSTLALVPDKWRNIPHRMRNSGSPGNQTCPTEAINPIPIIFTNPKNLYTLTLQPCISDQGALHPSPKPNQNFQRGSPTPSQALISLPTYNRLGFTSILVPDASTLFTSELDRVESEGVLVAAIALNTPAQAVDTQQSSPAYFPPNLIQVELLHT</sequence>
<keyword evidence="2" id="KW-1185">Reference proteome</keyword>
<organism evidence="1 2">
    <name type="scientific">Entomophthora muscae</name>
    <dbReference type="NCBI Taxonomy" id="34485"/>
    <lineage>
        <taxon>Eukaryota</taxon>
        <taxon>Fungi</taxon>
        <taxon>Fungi incertae sedis</taxon>
        <taxon>Zoopagomycota</taxon>
        <taxon>Entomophthoromycotina</taxon>
        <taxon>Entomophthoromycetes</taxon>
        <taxon>Entomophthorales</taxon>
        <taxon>Entomophthoraceae</taxon>
        <taxon>Entomophthora</taxon>
    </lineage>
</organism>
<proteinExistence type="predicted"/>
<dbReference type="EMBL" id="QTSX02004330">
    <property type="protein sequence ID" value="KAJ9065687.1"/>
    <property type="molecule type" value="Genomic_DNA"/>
</dbReference>
<evidence type="ECO:0000313" key="2">
    <source>
        <dbReference type="Proteomes" id="UP001165960"/>
    </source>
</evidence>
<dbReference type="Proteomes" id="UP001165960">
    <property type="component" value="Unassembled WGS sequence"/>
</dbReference>
<comment type="caution">
    <text evidence="1">The sequence shown here is derived from an EMBL/GenBank/DDBJ whole genome shotgun (WGS) entry which is preliminary data.</text>
</comment>
<protein>
    <submittedName>
        <fullName evidence="1">Uncharacterized protein</fullName>
    </submittedName>
</protein>
<gene>
    <name evidence="1" type="ORF">DSO57_1016918</name>
</gene>
<reference evidence="1" key="1">
    <citation type="submission" date="2022-04" db="EMBL/GenBank/DDBJ databases">
        <title>Genome of the entomopathogenic fungus Entomophthora muscae.</title>
        <authorList>
            <person name="Elya C."/>
            <person name="Lovett B.R."/>
            <person name="Lee E."/>
            <person name="Macias A.M."/>
            <person name="Hajek A.E."/>
            <person name="De Bivort B.L."/>
            <person name="Kasson M.T."/>
            <person name="De Fine Licht H.H."/>
            <person name="Stajich J.E."/>
        </authorList>
    </citation>
    <scope>NUCLEOTIDE SEQUENCE</scope>
    <source>
        <strain evidence="1">Berkeley</strain>
    </source>
</reference>
<name>A0ACC2SUA0_9FUNG</name>